<feature type="region of interest" description="Disordered" evidence="1">
    <location>
        <begin position="513"/>
        <end position="542"/>
    </location>
</feature>
<feature type="compositionally biased region" description="Low complexity" evidence="1">
    <location>
        <begin position="456"/>
        <end position="467"/>
    </location>
</feature>
<dbReference type="Proteomes" id="UP000650467">
    <property type="component" value="Unassembled WGS sequence"/>
</dbReference>
<feature type="region of interest" description="Disordered" evidence="1">
    <location>
        <begin position="434"/>
        <end position="478"/>
    </location>
</feature>
<feature type="compositionally biased region" description="Basic residues" evidence="1">
    <location>
        <begin position="223"/>
        <end position="233"/>
    </location>
</feature>
<reference evidence="2" key="1">
    <citation type="journal article" date="2020" name="bioRxiv">
        <title>Comparative genomics of Chlamydomonas.</title>
        <authorList>
            <person name="Craig R.J."/>
            <person name="Hasan A.R."/>
            <person name="Ness R.W."/>
            <person name="Keightley P.D."/>
        </authorList>
    </citation>
    <scope>NUCLEOTIDE SEQUENCE</scope>
    <source>
        <strain evidence="2">SAG 7.73</strain>
    </source>
</reference>
<feature type="compositionally biased region" description="Pro residues" evidence="1">
    <location>
        <begin position="211"/>
        <end position="221"/>
    </location>
</feature>
<feature type="compositionally biased region" description="Low complexity" evidence="1">
    <location>
        <begin position="603"/>
        <end position="614"/>
    </location>
</feature>
<organism evidence="2 3">
    <name type="scientific">Chlamydomonas incerta</name>
    <dbReference type="NCBI Taxonomy" id="51695"/>
    <lineage>
        <taxon>Eukaryota</taxon>
        <taxon>Viridiplantae</taxon>
        <taxon>Chlorophyta</taxon>
        <taxon>core chlorophytes</taxon>
        <taxon>Chlorophyceae</taxon>
        <taxon>CS clade</taxon>
        <taxon>Chlamydomonadales</taxon>
        <taxon>Chlamydomonadaceae</taxon>
        <taxon>Chlamydomonas</taxon>
    </lineage>
</organism>
<gene>
    <name evidence="2" type="ORF">HXX76_008300</name>
</gene>
<keyword evidence="3" id="KW-1185">Reference proteome</keyword>
<feature type="region of interest" description="Disordered" evidence="1">
    <location>
        <begin position="603"/>
        <end position="627"/>
    </location>
</feature>
<feature type="compositionally biased region" description="Low complexity" evidence="1">
    <location>
        <begin position="181"/>
        <end position="210"/>
    </location>
</feature>
<proteinExistence type="predicted"/>
<feature type="compositionally biased region" description="Low complexity" evidence="1">
    <location>
        <begin position="516"/>
        <end position="541"/>
    </location>
</feature>
<name>A0A835T682_CHLIN</name>
<evidence type="ECO:0000256" key="1">
    <source>
        <dbReference type="SAM" id="MobiDB-lite"/>
    </source>
</evidence>
<comment type="caution">
    <text evidence="2">The sequence shown here is derived from an EMBL/GenBank/DDBJ whole genome shotgun (WGS) entry which is preliminary data.</text>
</comment>
<evidence type="ECO:0000313" key="3">
    <source>
        <dbReference type="Proteomes" id="UP000650467"/>
    </source>
</evidence>
<dbReference type="EMBL" id="JAEHOC010000019">
    <property type="protein sequence ID" value="KAG2433230.1"/>
    <property type="molecule type" value="Genomic_DNA"/>
</dbReference>
<accession>A0A835T682</accession>
<dbReference type="AlphaFoldDB" id="A0A835T682"/>
<feature type="region of interest" description="Disordered" evidence="1">
    <location>
        <begin position="1"/>
        <end position="28"/>
    </location>
</feature>
<feature type="region of interest" description="Disordered" evidence="1">
    <location>
        <begin position="181"/>
        <end position="239"/>
    </location>
</feature>
<sequence length="627" mass="62191">MIPVVTAGLNEPQAAQSATSESLHEPKRGGACADDALPALHAAPAACAIAASGGIAPAASDGGLPPPPPAAAAAAVACNMLPPEPSFARAPPEWGSAETMPATCRRSQAAAPPLQDTSLLLAVDKALLSVPQPLLLPPAQLARQACGFGGAGGYAMGNGDHTPPLEPPLVLLRPAAALITHAPSSRSSSGSLQLRKSGSGHVPADAAASPLAPPPPPPPPARRLLHPHLHHHQQASPLTSAEARGVFVAPAAEHGGSWLGQRSSRHSASGAAAAGAGGGPLLLPPATTGVPPLLPPLLQSVRSLSCDSSVGHLPHPSTPAGFVIAPAAPAPSASICTAAGAEHDDVTHDDPDGDSLFESPFAPLAAAGVFPAIPAAARAVIRDLYEVWRSGPDDDEPAPTTAGLAGEGYCRWPARQPLQQLLLLPRLQLPPGALRLGPGGGGGSAHPRDWQPPTGSALPAAPAALASQHDDDGGAASAWQQQGVGMMLQPVMSRQDMIAAAAAAAAAAELRRRAPAKPAVAPAWHQHQEQQQHQGQQQGQQDVPLPLAHAASDASTAMCAGAGYGTAAAGGGRSCASSAREASPPALAGAAYAVAAGAPAASVPASPASVLVPPTGGRGTASTVQYI</sequence>
<evidence type="ECO:0000313" key="2">
    <source>
        <dbReference type="EMBL" id="KAG2433230.1"/>
    </source>
</evidence>
<protein>
    <submittedName>
        <fullName evidence="2">Uncharacterized protein</fullName>
    </submittedName>
</protein>